<feature type="chain" id="PRO_5041685667" evidence="1">
    <location>
        <begin position="24"/>
        <end position="598"/>
    </location>
</feature>
<evidence type="ECO:0000313" key="4">
    <source>
        <dbReference type="EMBL" id="MBH1653126.1"/>
    </source>
</evidence>
<evidence type="ECO:0000256" key="1">
    <source>
        <dbReference type="SAM" id="SignalP"/>
    </source>
</evidence>
<feature type="domain" description="DUF7844" evidence="3">
    <location>
        <begin position="26"/>
        <end position="120"/>
    </location>
</feature>
<gene>
    <name evidence="4" type="ORF">I5U67_13215</name>
</gene>
<reference evidence="4" key="1">
    <citation type="submission" date="2020-11" db="EMBL/GenBank/DDBJ databases">
        <title>Enhanced detection system for hospital associated transmission using whole genome sequencing surveillance.</title>
        <authorList>
            <person name="Harrison L.H."/>
            <person name="Van Tyne D."/>
            <person name="Marsh J.W."/>
            <person name="Griffith M.P."/>
            <person name="Snyder D.J."/>
            <person name="Cooper V.S."/>
            <person name="Mustapha M."/>
        </authorList>
    </citation>
    <scope>NUCLEOTIDE SEQUENCE</scope>
    <source>
        <strain evidence="4">STEN00091</strain>
    </source>
</reference>
<feature type="domain" description="Lnb N-terminal periplasmic" evidence="2">
    <location>
        <begin position="225"/>
        <end position="379"/>
    </location>
</feature>
<name>A0AA89W8Z0_STEMA</name>
<dbReference type="Pfam" id="PF13387">
    <property type="entry name" value="Lnb_N"/>
    <property type="match status" value="1"/>
</dbReference>
<feature type="domain" description="DUF7844" evidence="3">
    <location>
        <begin position="124"/>
        <end position="199"/>
    </location>
</feature>
<dbReference type="Proteomes" id="UP000625930">
    <property type="component" value="Unassembled WGS sequence"/>
</dbReference>
<protein>
    <submittedName>
        <fullName evidence="4">DUF4105 domain-containing protein</fullName>
    </submittedName>
</protein>
<dbReference type="EMBL" id="JADUNP010000027">
    <property type="protein sequence ID" value="MBH1653126.1"/>
    <property type="molecule type" value="Genomic_DNA"/>
</dbReference>
<feature type="signal peptide" evidence="1">
    <location>
        <begin position="1"/>
        <end position="23"/>
    </location>
</feature>
<evidence type="ECO:0000259" key="3">
    <source>
        <dbReference type="Pfam" id="PF25226"/>
    </source>
</evidence>
<keyword evidence="1" id="KW-0732">Signal</keyword>
<organism evidence="4 5">
    <name type="scientific">Stenotrophomonas maltophilia</name>
    <name type="common">Pseudomonas maltophilia</name>
    <name type="synonym">Xanthomonas maltophilia</name>
    <dbReference type="NCBI Taxonomy" id="40324"/>
    <lineage>
        <taxon>Bacteria</taxon>
        <taxon>Pseudomonadati</taxon>
        <taxon>Pseudomonadota</taxon>
        <taxon>Gammaproteobacteria</taxon>
        <taxon>Lysobacterales</taxon>
        <taxon>Lysobacteraceae</taxon>
        <taxon>Stenotrophomonas</taxon>
        <taxon>Stenotrophomonas maltophilia group</taxon>
    </lineage>
</organism>
<dbReference type="InterPro" id="IPR025178">
    <property type="entry name" value="Lnb_N"/>
</dbReference>
<proteinExistence type="predicted"/>
<dbReference type="AlphaFoldDB" id="A0AA89W8Z0"/>
<dbReference type="Pfam" id="PF25226">
    <property type="entry name" value="DUF7844"/>
    <property type="match status" value="2"/>
</dbReference>
<comment type="caution">
    <text evidence="4">The sequence shown here is derived from an EMBL/GenBank/DDBJ whole genome shotgun (WGS) entry which is preliminary data.</text>
</comment>
<dbReference type="InterPro" id="IPR057166">
    <property type="entry name" value="DUF7844"/>
</dbReference>
<sequence length="598" mass="65866">MTSARNAATHGVALLLIAHVAHAADRLQLDPSGLDPAQHQLASQTLTDVQSLLPDGLLRALPAQVQVRWSDDLPADVHGRAFAGRITLRRDLLDDAGPGARRARRSALVHELTHVADRTGASWSRSARWRDLAGWQRKPWHLGRGDNDFHDRSPDAYELKDPAEYLAVNAEHFVLDSEFSCRRPALAQWYQAHLGTPPSLPQPQCATTLPLLQAESEEGAASLLQLDPARVYAVDYLFAEGSAQPMSRWGHSMLRLVICRPGRAPGPDCQLDLEYHRVLSFRAFVGDVQISNWRGLTGGYPSRLFVLPLQQVVDEYTKVELRGLQSRPVQLSPGEIASLLERTAQVHWSYDGRYYFVSNNCAVETAKLLQAGVPRLGEAGLAQLSPRGLKRRLSQLHVLDEQVLTDRNAAQAQGYYFASARDHYQQLFAVAAAQLALPARDVRGWLKLPAQQRALWLLQGDLRASAGLLLLEQAAQRRAELRARDVLKRRLLAAPDSAETRGLRQLREQGGQWLRPGTLLADGGYGLPLADEQALLAEAVATASAQAVPAWQALRVQLRQQLPEKQRNEMDAIDANLAALGARLREQAATPAIGAAAR</sequence>
<accession>A0AA89W8Z0</accession>
<evidence type="ECO:0000259" key="2">
    <source>
        <dbReference type="Pfam" id="PF13387"/>
    </source>
</evidence>
<evidence type="ECO:0000313" key="5">
    <source>
        <dbReference type="Proteomes" id="UP000625930"/>
    </source>
</evidence>